<dbReference type="Proteomes" id="UP000515563">
    <property type="component" value="Chromosome"/>
</dbReference>
<reference evidence="1 2" key="2">
    <citation type="journal article" date="2020" name="Microbiol. Resour. Announc.">
        <title>Antarctic desert soil bacteria exhibit high novel natural product potential, evaluated through long-read genome sequencing and comparative genomics.</title>
        <authorList>
            <person name="Benaud N."/>
            <person name="Edwards R.J."/>
            <person name="Amos T.G."/>
            <person name="D'Agostino P.M."/>
            <person name="Gutierrez-Chavez C."/>
            <person name="Montgomery K."/>
            <person name="Nicetic I."/>
            <person name="Ferrari B.C."/>
        </authorList>
    </citation>
    <scope>NUCLEOTIDE SEQUENCE [LARGE SCALE GENOMIC DNA]</scope>
    <source>
        <strain evidence="1 2">SPB151</strain>
    </source>
</reference>
<name>A0A7G6WVY0_9ACTN</name>
<proteinExistence type="predicted"/>
<protein>
    <submittedName>
        <fullName evidence="1">Uncharacterized protein</fullName>
    </submittedName>
</protein>
<evidence type="ECO:0000313" key="2">
    <source>
        <dbReference type="Proteomes" id="UP000515563"/>
    </source>
</evidence>
<organism evidence="1 2">
    <name type="scientific">Kribbella qitaiheensis</name>
    <dbReference type="NCBI Taxonomy" id="1544730"/>
    <lineage>
        <taxon>Bacteria</taxon>
        <taxon>Bacillati</taxon>
        <taxon>Actinomycetota</taxon>
        <taxon>Actinomycetes</taxon>
        <taxon>Propionibacteriales</taxon>
        <taxon>Kribbellaceae</taxon>
        <taxon>Kribbella</taxon>
    </lineage>
</organism>
<sequence>MPNIIILSPDVDGFDLAKERFEEAVVDGFGAQVTSLVPEAPDESPVDVAARVDRPGEPAFQIFHFRARDGIYTDGTDEQAIEVMLWARSILPEDPGGRIWAVDEAYNGHVELNSGMTKEDIEAGWVDHADNPPE</sequence>
<reference evidence="2" key="1">
    <citation type="submission" date="2019-09" db="EMBL/GenBank/DDBJ databases">
        <title>Antimicrobial potential of Antarctic Bacteria.</title>
        <authorList>
            <person name="Benaud N."/>
            <person name="Edwards R.J."/>
            <person name="Ferrari B.C."/>
        </authorList>
    </citation>
    <scope>NUCLEOTIDE SEQUENCE [LARGE SCALE GENOMIC DNA]</scope>
    <source>
        <strain evidence="2">SPB151</strain>
    </source>
</reference>
<keyword evidence="2" id="KW-1185">Reference proteome</keyword>
<accession>A0A7G6WVY0</accession>
<evidence type="ECO:0000313" key="1">
    <source>
        <dbReference type="EMBL" id="QNE18145.1"/>
    </source>
</evidence>
<dbReference type="AlphaFoldDB" id="A0A7G6WVY0"/>
<dbReference type="EMBL" id="CP043661">
    <property type="protein sequence ID" value="QNE18145.1"/>
    <property type="molecule type" value="Genomic_DNA"/>
</dbReference>
<gene>
    <name evidence="1" type="ORF">F1D05_09895</name>
</gene>
<dbReference type="RefSeq" id="WP_185447067.1">
    <property type="nucleotide sequence ID" value="NZ_CP043661.1"/>
</dbReference>
<dbReference type="KEGG" id="kqi:F1D05_09895"/>